<feature type="binding site" evidence="13">
    <location>
        <position position="194"/>
    </location>
    <ligand>
        <name>ATP</name>
        <dbReference type="ChEBI" id="CHEBI:30616"/>
    </ligand>
</feature>
<keyword evidence="5 12" id="KW-0963">Cytoplasm</keyword>
<dbReference type="InterPro" id="IPR005145">
    <property type="entry name" value="Sua5_C"/>
</dbReference>
<dbReference type="Pfam" id="PF03481">
    <property type="entry name" value="Sua5_C"/>
    <property type="match status" value="1"/>
</dbReference>
<reference evidence="15 16" key="1">
    <citation type="journal article" date="2007" name="Genome Biol.">
        <title>Genome analysis and genome-wide proteomics of Thermococcus gammatolerans, the most radioresistant organism known amongst the Archaea.</title>
        <authorList>
            <person name="Zivanovic Y."/>
            <person name="Armengaud J."/>
            <person name="Lagorce A."/>
            <person name="Leplat C."/>
            <person name="Guerin P."/>
            <person name="Dutertre M."/>
            <person name="Anthouard V."/>
            <person name="Forterre P."/>
            <person name="Wincker P."/>
            <person name="Confalonieri F."/>
        </authorList>
    </citation>
    <scope>NUCLEOTIDE SEQUENCE [LARGE SCALE GENOMIC DNA]</scope>
    <source>
        <strain evidence="16">DSM 15229 / JCM 11827 / EJ3</strain>
    </source>
</reference>
<feature type="binding site" evidence="13">
    <location>
        <position position="142"/>
    </location>
    <ligand>
        <name>L-threonine</name>
        <dbReference type="ChEBI" id="CHEBI:57926"/>
    </ligand>
</feature>
<feature type="binding site" evidence="13">
    <location>
        <position position="61"/>
    </location>
    <ligand>
        <name>ATP</name>
        <dbReference type="ChEBI" id="CHEBI:30616"/>
    </ligand>
</feature>
<protein>
    <recommendedName>
        <fullName evidence="4 12">Threonylcarbamoyl-AMP synthase</fullName>
        <shortName evidence="12">TC-AMP synthase</shortName>
        <ecNumber evidence="3 12">2.7.7.87</ecNumber>
    </recommendedName>
    <alternativeName>
        <fullName evidence="12">L-threonylcarbamoyladenylate synthase</fullName>
    </alternativeName>
</protein>
<dbReference type="InterPro" id="IPR006070">
    <property type="entry name" value="Sua5-like_dom"/>
</dbReference>
<feature type="binding site" evidence="13">
    <location>
        <position position="150"/>
    </location>
    <ligand>
        <name>ATP</name>
        <dbReference type="ChEBI" id="CHEBI:30616"/>
    </ligand>
</feature>
<keyword evidence="8 12" id="KW-0548">Nucleotidyltransferase</keyword>
<dbReference type="PIRSF" id="PIRSF004930">
    <property type="entry name" value="Tln_factor_SUA5"/>
    <property type="match status" value="1"/>
</dbReference>
<feature type="binding site" evidence="13">
    <location>
        <position position="180"/>
    </location>
    <ligand>
        <name>L-threonine</name>
        <dbReference type="ChEBI" id="CHEBI:57926"/>
    </ligand>
</feature>
<evidence type="ECO:0000259" key="14">
    <source>
        <dbReference type="PROSITE" id="PS51163"/>
    </source>
</evidence>
<dbReference type="GO" id="GO:0006450">
    <property type="term" value="P:regulation of translational fidelity"/>
    <property type="evidence" value="ECO:0007669"/>
    <property type="project" value="TreeGrafter"/>
</dbReference>
<accession>C5A223</accession>
<dbReference type="GO" id="GO:0008033">
    <property type="term" value="P:tRNA processing"/>
    <property type="evidence" value="ECO:0007669"/>
    <property type="project" value="UniProtKB-KW"/>
</dbReference>
<name>C5A223_THEGJ</name>
<evidence type="ECO:0000313" key="16">
    <source>
        <dbReference type="Proteomes" id="UP000001488"/>
    </source>
</evidence>
<keyword evidence="7 12" id="KW-0819">tRNA processing</keyword>
<gene>
    <name evidence="15" type="ordered locus">TGAM_1940</name>
</gene>
<feature type="binding site" evidence="13">
    <location>
        <position position="66"/>
    </location>
    <ligand>
        <name>L-threonine</name>
        <dbReference type="ChEBI" id="CHEBI:57926"/>
    </ligand>
</feature>
<dbReference type="eggNOG" id="arCOG01952">
    <property type="taxonomic scope" value="Archaea"/>
</dbReference>
<dbReference type="GO" id="GO:0000049">
    <property type="term" value="F:tRNA binding"/>
    <property type="evidence" value="ECO:0007669"/>
    <property type="project" value="TreeGrafter"/>
</dbReference>
<evidence type="ECO:0000256" key="3">
    <source>
        <dbReference type="ARBA" id="ARBA00012584"/>
    </source>
</evidence>
<evidence type="ECO:0000256" key="11">
    <source>
        <dbReference type="ARBA" id="ARBA00048366"/>
    </source>
</evidence>
<dbReference type="RefSeq" id="WP_015859548.1">
    <property type="nucleotide sequence ID" value="NC_012804.1"/>
</dbReference>
<evidence type="ECO:0000256" key="13">
    <source>
        <dbReference type="PIRSR" id="PIRSR004930-1"/>
    </source>
</evidence>
<dbReference type="EMBL" id="CP001398">
    <property type="protein sequence ID" value="ACS34442.1"/>
    <property type="molecule type" value="Genomic_DNA"/>
</dbReference>
<dbReference type="PaxDb" id="593117-TGAM_1940"/>
<feature type="binding site" evidence="13">
    <location>
        <position position="116"/>
    </location>
    <ligand>
        <name>ATP</name>
        <dbReference type="ChEBI" id="CHEBI:30616"/>
    </ligand>
</feature>
<proteinExistence type="inferred from homology"/>
<sequence length="343" mass="37466">MTIVIPMRAGPDERLKVAARLIVEGKLVAFPTETVYGLGADALNERAVRRIFEAKGRPADNPLIIHIAESEWLFELAREVPEVALRLAERFWPGPLTLVLPKGEKVPSVTTGGLDTVAVRMPAHPIALELIRLSGRPIAAPSANISGKPSPTEADHVVDDFYGRIECIIDGGPTPIGVESTVLDLTGEVPVLLRPGGLPLEDIERVIGRVDVHPAVKGIEVNLAKAPGMKYKHYSPNAQVILVEGPREAVRRKMEEIVEEFRSRGLKVGVMATEKYDADAFFHLGESMEEVARNVFRALRELDKAGVDVILAEGIEERGLGLAVMNRLRKAAGYKVIRADKLK</sequence>
<dbReference type="STRING" id="593117.TGAM_1940"/>
<dbReference type="KEGG" id="tga:TGAM_1940"/>
<dbReference type="PROSITE" id="PS51163">
    <property type="entry name" value="YRDC"/>
    <property type="match status" value="1"/>
</dbReference>
<dbReference type="Gene3D" id="3.40.50.11030">
    <property type="entry name" value="Threonylcarbamoyl-AMP synthase, C-terminal domain"/>
    <property type="match status" value="1"/>
</dbReference>
<dbReference type="EC" id="2.7.7.87" evidence="3 12"/>
<dbReference type="GO" id="GO:0003725">
    <property type="term" value="F:double-stranded RNA binding"/>
    <property type="evidence" value="ECO:0007669"/>
    <property type="project" value="UniProtKB-UniRule"/>
</dbReference>
<dbReference type="HOGENOM" id="CLU_031397_0_0_2"/>
<dbReference type="InterPro" id="IPR050156">
    <property type="entry name" value="TC-AMP_synthase_SUA5"/>
</dbReference>
<dbReference type="GO" id="GO:0005524">
    <property type="term" value="F:ATP binding"/>
    <property type="evidence" value="ECO:0007669"/>
    <property type="project" value="UniProtKB-UniRule"/>
</dbReference>
<comment type="similarity">
    <text evidence="2 12">Belongs to the SUA5 family.</text>
</comment>
<dbReference type="Proteomes" id="UP000001488">
    <property type="component" value="Chromosome"/>
</dbReference>
<comment type="function">
    <text evidence="12">Required for the formation of a threonylcarbamoyl group on adenosine at position 37 (t(6)A37) in tRNAs that read codons beginning with adenine.</text>
</comment>
<evidence type="ECO:0000256" key="5">
    <source>
        <dbReference type="ARBA" id="ARBA00022490"/>
    </source>
</evidence>
<evidence type="ECO:0000256" key="4">
    <source>
        <dbReference type="ARBA" id="ARBA00015492"/>
    </source>
</evidence>
<dbReference type="Pfam" id="PF01300">
    <property type="entry name" value="Sua5_yciO_yrdC"/>
    <property type="match status" value="1"/>
</dbReference>
<dbReference type="InterPro" id="IPR010923">
    <property type="entry name" value="T(6)A37_SUA5"/>
</dbReference>
<feature type="domain" description="YrdC-like" evidence="14">
    <location>
        <begin position="12"/>
        <end position="198"/>
    </location>
</feature>
<dbReference type="OrthoDB" id="39992at2157"/>
<evidence type="ECO:0000313" key="15">
    <source>
        <dbReference type="EMBL" id="ACS34442.1"/>
    </source>
</evidence>
<evidence type="ECO:0000256" key="9">
    <source>
        <dbReference type="ARBA" id="ARBA00022741"/>
    </source>
</evidence>
<comment type="subcellular location">
    <subcellularLocation>
        <location evidence="1 12">Cytoplasm</location>
    </subcellularLocation>
</comment>
<evidence type="ECO:0000256" key="1">
    <source>
        <dbReference type="ARBA" id="ARBA00004496"/>
    </source>
</evidence>
<keyword evidence="6 12" id="KW-0808">Transferase</keyword>
<dbReference type="PATRIC" id="fig|593117.10.peg.1950"/>
<keyword evidence="9 12" id="KW-0547">Nucleotide-binding</keyword>
<dbReference type="PANTHER" id="PTHR17490:SF16">
    <property type="entry name" value="THREONYLCARBAMOYL-AMP SYNTHASE"/>
    <property type="match status" value="1"/>
</dbReference>
<evidence type="ECO:0000256" key="12">
    <source>
        <dbReference type="PIRNR" id="PIRNR004930"/>
    </source>
</evidence>
<dbReference type="GeneID" id="7988344"/>
<evidence type="ECO:0000256" key="8">
    <source>
        <dbReference type="ARBA" id="ARBA00022695"/>
    </source>
</evidence>
<feature type="binding site" evidence="13">
    <location>
        <position position="120"/>
    </location>
    <ligand>
        <name>L-threonine</name>
        <dbReference type="ChEBI" id="CHEBI:57926"/>
    </ligand>
</feature>
<dbReference type="FunFam" id="3.40.50.11030:FF:000001">
    <property type="entry name" value="Threonylcarbamoyl-AMP synthase"/>
    <property type="match status" value="1"/>
</dbReference>
<feature type="binding site" evidence="13">
    <location>
        <position position="57"/>
    </location>
    <ligand>
        <name>ATP</name>
        <dbReference type="ChEBI" id="CHEBI:30616"/>
    </ligand>
</feature>
<dbReference type="NCBIfam" id="TIGR00057">
    <property type="entry name" value="L-threonylcarbamoyladenylate synthase"/>
    <property type="match status" value="1"/>
</dbReference>
<keyword evidence="10 12" id="KW-0067">ATP-binding</keyword>
<dbReference type="GO" id="GO:0005737">
    <property type="term" value="C:cytoplasm"/>
    <property type="evidence" value="ECO:0007669"/>
    <property type="project" value="UniProtKB-SubCell"/>
</dbReference>
<dbReference type="FunFam" id="3.90.870.10:FF:000008">
    <property type="entry name" value="Threonylcarbamoyl-AMP synthase"/>
    <property type="match status" value="1"/>
</dbReference>
<dbReference type="AlphaFoldDB" id="C5A223"/>
<dbReference type="GO" id="GO:0061710">
    <property type="term" value="F:L-threonylcarbamoyladenylate synthase"/>
    <property type="evidence" value="ECO:0007669"/>
    <property type="project" value="UniProtKB-EC"/>
</dbReference>
<evidence type="ECO:0000256" key="10">
    <source>
        <dbReference type="ARBA" id="ARBA00022840"/>
    </source>
</evidence>
<dbReference type="SUPFAM" id="SSF55821">
    <property type="entry name" value="YrdC/RibB"/>
    <property type="match status" value="1"/>
</dbReference>
<dbReference type="InterPro" id="IPR017945">
    <property type="entry name" value="DHBP_synth_RibB-like_a/b_dom"/>
</dbReference>
<comment type="catalytic activity">
    <reaction evidence="11 12">
        <text>L-threonine + hydrogencarbonate + ATP = L-threonylcarbamoyladenylate + diphosphate + H2O</text>
        <dbReference type="Rhea" id="RHEA:36407"/>
        <dbReference type="ChEBI" id="CHEBI:15377"/>
        <dbReference type="ChEBI" id="CHEBI:17544"/>
        <dbReference type="ChEBI" id="CHEBI:30616"/>
        <dbReference type="ChEBI" id="CHEBI:33019"/>
        <dbReference type="ChEBI" id="CHEBI:57926"/>
        <dbReference type="ChEBI" id="CHEBI:73682"/>
        <dbReference type="EC" id="2.7.7.87"/>
    </reaction>
</comment>
<feature type="binding site" evidence="13">
    <location>
        <position position="140"/>
    </location>
    <ligand>
        <name>L-threonine</name>
        <dbReference type="ChEBI" id="CHEBI:57926"/>
    </ligand>
</feature>
<dbReference type="PANTHER" id="PTHR17490">
    <property type="entry name" value="SUA5"/>
    <property type="match status" value="1"/>
</dbReference>
<feature type="binding site" evidence="13">
    <location>
        <position position="234"/>
    </location>
    <ligand>
        <name>ATP</name>
        <dbReference type="ChEBI" id="CHEBI:30616"/>
    </ligand>
</feature>
<dbReference type="Gene3D" id="3.90.870.10">
    <property type="entry name" value="DHBP synthase"/>
    <property type="match status" value="1"/>
</dbReference>
<feature type="binding site" evidence="13">
    <location>
        <position position="34"/>
    </location>
    <ligand>
        <name>L-threonine</name>
        <dbReference type="ChEBI" id="CHEBI:57926"/>
    </ligand>
</feature>
<organism evidence="15 16">
    <name type="scientific">Thermococcus gammatolerans (strain DSM 15229 / JCM 11827 / EJ3)</name>
    <dbReference type="NCBI Taxonomy" id="593117"/>
    <lineage>
        <taxon>Archaea</taxon>
        <taxon>Methanobacteriati</taxon>
        <taxon>Methanobacteriota</taxon>
        <taxon>Thermococci</taxon>
        <taxon>Thermococcales</taxon>
        <taxon>Thermococcaceae</taxon>
        <taxon>Thermococcus</taxon>
    </lineage>
</organism>
<dbReference type="InterPro" id="IPR038385">
    <property type="entry name" value="Sua5/YwlC_C"/>
</dbReference>
<evidence type="ECO:0000256" key="6">
    <source>
        <dbReference type="ARBA" id="ARBA00022679"/>
    </source>
</evidence>
<keyword evidence="16" id="KW-1185">Reference proteome</keyword>
<evidence type="ECO:0000256" key="7">
    <source>
        <dbReference type="ARBA" id="ARBA00022694"/>
    </source>
</evidence>
<evidence type="ECO:0000256" key="2">
    <source>
        <dbReference type="ARBA" id="ARBA00007663"/>
    </source>
</evidence>